<keyword evidence="16" id="KW-1185">Reference proteome</keyword>
<feature type="signal peptide" evidence="13">
    <location>
        <begin position="1"/>
        <end position="36"/>
    </location>
</feature>
<evidence type="ECO:0000256" key="12">
    <source>
        <dbReference type="SAM" id="MobiDB-lite"/>
    </source>
</evidence>
<dbReference type="InterPro" id="IPR039426">
    <property type="entry name" value="TonB-dep_rcpt-like"/>
</dbReference>
<dbReference type="Pfam" id="PF07715">
    <property type="entry name" value="Plug"/>
    <property type="match status" value="1"/>
</dbReference>
<dbReference type="Gene3D" id="3.55.50.30">
    <property type="match status" value="1"/>
</dbReference>
<evidence type="ECO:0000256" key="2">
    <source>
        <dbReference type="ARBA" id="ARBA00022448"/>
    </source>
</evidence>
<dbReference type="SUPFAM" id="SSF56935">
    <property type="entry name" value="Porins"/>
    <property type="match status" value="1"/>
</dbReference>
<keyword evidence="6" id="KW-0408">Iron</keyword>
<dbReference type="InterPro" id="IPR000531">
    <property type="entry name" value="Beta-barrel_TonB"/>
</dbReference>
<proteinExistence type="inferred from homology"/>
<keyword evidence="3 10" id="KW-1134">Transmembrane beta strand</keyword>
<evidence type="ECO:0000256" key="8">
    <source>
        <dbReference type="ARBA" id="ARBA00023136"/>
    </source>
</evidence>
<dbReference type="InterPro" id="IPR036942">
    <property type="entry name" value="Beta-barrel_TonB_sf"/>
</dbReference>
<dbReference type="Gene3D" id="2.40.170.20">
    <property type="entry name" value="TonB-dependent receptor, beta-barrel domain"/>
    <property type="match status" value="1"/>
</dbReference>
<evidence type="ECO:0000256" key="4">
    <source>
        <dbReference type="ARBA" id="ARBA00022496"/>
    </source>
</evidence>
<evidence type="ECO:0000256" key="9">
    <source>
        <dbReference type="ARBA" id="ARBA00023237"/>
    </source>
</evidence>
<dbReference type="PROSITE" id="PS52016">
    <property type="entry name" value="TONB_DEPENDENT_REC_3"/>
    <property type="match status" value="1"/>
</dbReference>
<evidence type="ECO:0000259" key="14">
    <source>
        <dbReference type="SMART" id="SM00965"/>
    </source>
</evidence>
<evidence type="ECO:0000313" key="16">
    <source>
        <dbReference type="Proteomes" id="UP000320160"/>
    </source>
</evidence>
<evidence type="ECO:0000313" key="15">
    <source>
        <dbReference type="EMBL" id="TSB01579.1"/>
    </source>
</evidence>
<sequence>MPKLTGEGLKMTDSKKFLGLLATTTCIVAMAMPAQAQVRSYDIQAGDMQTALDNYARQSGRQLIYKVDEVKGKRSKGARGNLSADAALKKILAGTGFQARIDTMGAIAIAKMGNGGDSSSGFRAAAAGSEESVSSNGEASPNAGGAALSSDHDDKNDIVVTGSHIRGVDTAAPSITIDRSALERTGYSSVAEVFQRVPQNFTDISAGTGSLGTNIGTPLSSANASSRSEGVNLRGLGANSTLVLLDGKRRAGSIGGRVVDISVLPISLIKSIEIVFGGRSAVYGSDAVGGVVNFVTRKDFEGAETTAFFSTTEKGGERFQASQLVGVNGDAGNIVAAYDYSEDWEYDLVNAGYTQPLTSPFDTQTFLALQAQQPSRRHSAYVAGELSVNDVLQIYVSGLYSTRRSNSFFSIQSTLASKPDTTQDTITSEQYSITGGARTALSGDWELDISGTISRVNEKSDTLTIFNRFGPGTETRASERQSDILDFSAIVDGPLFTIGGITPKAAFGIEARSEALERVGFTNTVVTTPFQKQSRSVQSAFLELNIPLMQGSQSLDISLAGRFDRYSDFGDTFNPHFGVIYSPIAGLTIKGAYSTAFRAPDVINLGANSEFQIFPLPDPQSSTGFSNVLVWQGDASGLRPESAETWTVSAAYQPEFAPWLSLSAGYFSVNYDDRIDRAFPTFTDVFNAFFNPDIYVDQIERTPSAARINEILETAENSGNFTGIAWDPATQNLLDAIPDIIVLDVKTSNVASEKIRGIDFSVSGKFATEIGDISISASGAYVLKHNRQITLNAPFVSRLNDVGKPVDFKLQGQVNWTREAYSLNAIVNYTDGYRNSFVNPVGSIDSFTTVDISTSVNLGEIWQGPVSKGLRFTLNINNLFDARPPRFESTSSTTYDHINASPFGRTFSVRLVKNW</sequence>
<keyword evidence="8 10" id="KW-0472">Membrane</keyword>
<organism evidence="15 16">
    <name type="scientific">Sphingorhabdus contaminans</name>
    <dbReference type="NCBI Taxonomy" id="1343899"/>
    <lineage>
        <taxon>Bacteria</taxon>
        <taxon>Pseudomonadati</taxon>
        <taxon>Pseudomonadota</taxon>
        <taxon>Alphaproteobacteria</taxon>
        <taxon>Sphingomonadales</taxon>
        <taxon>Sphingomonadaceae</taxon>
        <taxon>Sphingorhabdus</taxon>
    </lineage>
</organism>
<dbReference type="InterPro" id="IPR037066">
    <property type="entry name" value="Plug_dom_sf"/>
</dbReference>
<reference evidence="15 16" key="1">
    <citation type="submission" date="2019-07" db="EMBL/GenBank/DDBJ databases">
        <authorList>
            <person name="Park M."/>
        </authorList>
    </citation>
    <scope>NUCLEOTIDE SEQUENCE [LARGE SCALE GENOMIC DNA]</scope>
    <source>
        <strain evidence="15 16">KCTC32445</strain>
    </source>
</reference>
<comment type="subcellular location">
    <subcellularLocation>
        <location evidence="1 10">Cell outer membrane</location>
        <topology evidence="1 10">Multi-pass membrane protein</topology>
    </subcellularLocation>
</comment>
<dbReference type="PANTHER" id="PTHR47234">
    <property type="match status" value="1"/>
</dbReference>
<dbReference type="EMBL" id="VKKU01000002">
    <property type="protein sequence ID" value="TSB01579.1"/>
    <property type="molecule type" value="Genomic_DNA"/>
</dbReference>
<feature type="compositionally biased region" description="Low complexity" evidence="12">
    <location>
        <begin position="120"/>
        <end position="140"/>
    </location>
</feature>
<evidence type="ECO:0000256" key="5">
    <source>
        <dbReference type="ARBA" id="ARBA00022692"/>
    </source>
</evidence>
<dbReference type="Pfam" id="PF00593">
    <property type="entry name" value="TonB_dep_Rec_b-barrel"/>
    <property type="match status" value="1"/>
</dbReference>
<evidence type="ECO:0000256" key="7">
    <source>
        <dbReference type="ARBA" id="ARBA00023077"/>
    </source>
</evidence>
<comment type="caution">
    <text evidence="15">The sequence shown here is derived from an EMBL/GenBank/DDBJ whole genome shotgun (WGS) entry which is preliminary data.</text>
</comment>
<keyword evidence="4" id="KW-0406">Ion transport</keyword>
<accession>A0A553WA65</accession>
<evidence type="ECO:0000256" key="1">
    <source>
        <dbReference type="ARBA" id="ARBA00004571"/>
    </source>
</evidence>
<dbReference type="Pfam" id="PF07660">
    <property type="entry name" value="STN"/>
    <property type="match status" value="1"/>
</dbReference>
<evidence type="ECO:0000256" key="3">
    <source>
        <dbReference type="ARBA" id="ARBA00022452"/>
    </source>
</evidence>
<dbReference type="OrthoDB" id="7051241at2"/>
<keyword evidence="7 11" id="KW-0798">TonB box</keyword>
<keyword evidence="4" id="KW-0410">Iron transport</keyword>
<evidence type="ECO:0000256" key="13">
    <source>
        <dbReference type="SAM" id="SignalP"/>
    </source>
</evidence>
<keyword evidence="5 10" id="KW-0812">Transmembrane</keyword>
<keyword evidence="15" id="KW-0675">Receptor</keyword>
<keyword evidence="2 10" id="KW-0813">Transport</keyword>
<feature type="domain" description="Secretin/TonB short N-terminal" evidence="14">
    <location>
        <begin position="61"/>
        <end position="112"/>
    </location>
</feature>
<dbReference type="Proteomes" id="UP000320160">
    <property type="component" value="Unassembled WGS sequence"/>
</dbReference>
<feature type="region of interest" description="Disordered" evidence="12">
    <location>
        <begin position="120"/>
        <end position="155"/>
    </location>
</feature>
<dbReference type="AlphaFoldDB" id="A0A553WA65"/>
<dbReference type="GO" id="GO:0006826">
    <property type="term" value="P:iron ion transport"/>
    <property type="evidence" value="ECO:0007669"/>
    <property type="project" value="UniProtKB-KW"/>
</dbReference>
<evidence type="ECO:0000256" key="10">
    <source>
        <dbReference type="PROSITE-ProRule" id="PRU01360"/>
    </source>
</evidence>
<dbReference type="GO" id="GO:0009279">
    <property type="term" value="C:cell outer membrane"/>
    <property type="evidence" value="ECO:0007669"/>
    <property type="project" value="UniProtKB-SubCell"/>
</dbReference>
<evidence type="ECO:0000256" key="11">
    <source>
        <dbReference type="RuleBase" id="RU003357"/>
    </source>
</evidence>
<protein>
    <submittedName>
        <fullName evidence="15">TonB-dependent receptor</fullName>
    </submittedName>
</protein>
<keyword evidence="13" id="KW-0732">Signal</keyword>
<dbReference type="InterPro" id="IPR012910">
    <property type="entry name" value="Plug_dom"/>
</dbReference>
<gene>
    <name evidence="15" type="ORF">FOM92_10350</name>
</gene>
<evidence type="ECO:0000256" key="6">
    <source>
        <dbReference type="ARBA" id="ARBA00023004"/>
    </source>
</evidence>
<keyword evidence="9 10" id="KW-0998">Cell outer membrane</keyword>
<dbReference type="InterPro" id="IPR011662">
    <property type="entry name" value="Secretin/TonB_short_N"/>
</dbReference>
<comment type="similarity">
    <text evidence="10 11">Belongs to the TonB-dependent receptor family.</text>
</comment>
<dbReference type="CDD" id="cd01347">
    <property type="entry name" value="ligand_gated_channel"/>
    <property type="match status" value="1"/>
</dbReference>
<name>A0A553WA65_9SPHN</name>
<dbReference type="Gene3D" id="2.170.130.10">
    <property type="entry name" value="TonB-dependent receptor, plug domain"/>
    <property type="match status" value="1"/>
</dbReference>
<dbReference type="PANTHER" id="PTHR47234:SF2">
    <property type="entry name" value="TONB-DEPENDENT RECEPTOR"/>
    <property type="match status" value="1"/>
</dbReference>
<feature type="chain" id="PRO_5022131127" evidence="13">
    <location>
        <begin position="37"/>
        <end position="915"/>
    </location>
</feature>
<dbReference type="SMART" id="SM00965">
    <property type="entry name" value="STN"/>
    <property type="match status" value="1"/>
</dbReference>